<organism evidence="2 3">
    <name type="scientific">Mucilaginibacter pedocola</name>
    <dbReference type="NCBI Taxonomy" id="1792845"/>
    <lineage>
        <taxon>Bacteria</taxon>
        <taxon>Pseudomonadati</taxon>
        <taxon>Bacteroidota</taxon>
        <taxon>Sphingobacteriia</taxon>
        <taxon>Sphingobacteriales</taxon>
        <taxon>Sphingobacteriaceae</taxon>
        <taxon>Mucilaginibacter</taxon>
    </lineage>
</organism>
<dbReference type="InterPro" id="IPR032710">
    <property type="entry name" value="NTF2-like_dom_sf"/>
</dbReference>
<proteinExistence type="predicted"/>
<name>A0A1S9PDC4_9SPHI</name>
<dbReference type="Pfam" id="PF12680">
    <property type="entry name" value="SnoaL_2"/>
    <property type="match status" value="1"/>
</dbReference>
<accession>A0A1S9PDC4</accession>
<evidence type="ECO:0000259" key="1">
    <source>
        <dbReference type="Pfam" id="PF12680"/>
    </source>
</evidence>
<gene>
    <name evidence="2" type="ORF">BC343_30100</name>
</gene>
<dbReference type="Proteomes" id="UP000189739">
    <property type="component" value="Unassembled WGS sequence"/>
</dbReference>
<dbReference type="STRING" id="1792845.BC343_30100"/>
<dbReference type="Gene3D" id="3.10.450.50">
    <property type="match status" value="1"/>
</dbReference>
<reference evidence="2 3" key="1">
    <citation type="submission" date="2016-07" db="EMBL/GenBank/DDBJ databases">
        <title>Genomic analysis of zinc-resistant bacterium Mucilaginibacter pedocola TBZ30.</title>
        <authorList>
            <person name="Huang J."/>
            <person name="Tang J."/>
        </authorList>
    </citation>
    <scope>NUCLEOTIDE SEQUENCE [LARGE SCALE GENOMIC DNA]</scope>
    <source>
        <strain evidence="2 3">TBZ30</strain>
    </source>
</reference>
<protein>
    <submittedName>
        <fullName evidence="2">DUF4440 domain-containing protein</fullName>
    </submittedName>
</protein>
<evidence type="ECO:0000313" key="3">
    <source>
        <dbReference type="Proteomes" id="UP000189739"/>
    </source>
</evidence>
<keyword evidence="3" id="KW-1185">Reference proteome</keyword>
<dbReference type="OrthoDB" id="333383at2"/>
<dbReference type="InterPro" id="IPR037401">
    <property type="entry name" value="SnoaL-like"/>
</dbReference>
<dbReference type="SUPFAM" id="SSF54427">
    <property type="entry name" value="NTF2-like"/>
    <property type="match status" value="1"/>
</dbReference>
<dbReference type="EMBL" id="MBTF01000020">
    <property type="protein sequence ID" value="OOQ58972.1"/>
    <property type="molecule type" value="Genomic_DNA"/>
</dbReference>
<feature type="domain" description="SnoaL-like" evidence="1">
    <location>
        <begin position="10"/>
        <end position="91"/>
    </location>
</feature>
<comment type="caution">
    <text evidence="2">The sequence shown here is derived from an EMBL/GenBank/DDBJ whole genome shotgun (WGS) entry which is preliminary data.</text>
</comment>
<sequence>MTQQQADEFAEQWIEAWNSHDLDRIMAHYSEDLIFYSPVIVSLGVNDKGRIDGKELLQLYFKKGLNAYPELNFKLLHVFCGIDSLVIQYESVNGKLAAELMQFGMPTLATRVACHYQNTNRQ</sequence>
<dbReference type="AlphaFoldDB" id="A0A1S9PDC4"/>
<evidence type="ECO:0000313" key="2">
    <source>
        <dbReference type="EMBL" id="OOQ58972.1"/>
    </source>
</evidence>